<reference evidence="7 8" key="1">
    <citation type="submission" date="2015-01" db="EMBL/GenBank/DDBJ databases">
        <title>The Genome Sequence of Exophiala oligosperma CBS72588.</title>
        <authorList>
            <consortium name="The Broad Institute Genomics Platform"/>
            <person name="Cuomo C."/>
            <person name="de Hoog S."/>
            <person name="Gorbushina A."/>
            <person name="Stielow B."/>
            <person name="Teixiera M."/>
            <person name="Abouelleil A."/>
            <person name="Chapman S.B."/>
            <person name="Priest M."/>
            <person name="Young S.K."/>
            <person name="Wortman J."/>
            <person name="Nusbaum C."/>
            <person name="Birren B."/>
        </authorList>
    </citation>
    <scope>NUCLEOTIDE SEQUENCE [LARGE SCALE GENOMIC DNA]</scope>
    <source>
        <strain evidence="7 8">CBS 72588</strain>
    </source>
</reference>
<feature type="compositionally biased region" description="Polar residues" evidence="5">
    <location>
        <begin position="903"/>
        <end position="912"/>
    </location>
</feature>
<name>A0A0D2CA84_9EURO</name>
<accession>A0A0D2CA84</accession>
<organism evidence="7 8">
    <name type="scientific">Exophiala oligosperma</name>
    <dbReference type="NCBI Taxonomy" id="215243"/>
    <lineage>
        <taxon>Eukaryota</taxon>
        <taxon>Fungi</taxon>
        <taxon>Dikarya</taxon>
        <taxon>Ascomycota</taxon>
        <taxon>Pezizomycotina</taxon>
        <taxon>Eurotiomycetes</taxon>
        <taxon>Chaetothyriomycetidae</taxon>
        <taxon>Chaetothyriales</taxon>
        <taxon>Herpotrichiellaceae</taxon>
        <taxon>Exophiala</taxon>
    </lineage>
</organism>
<keyword evidence="2" id="KW-0808">Transferase</keyword>
<dbReference type="InterPro" id="IPR016135">
    <property type="entry name" value="UBQ-conjugating_enzyme/RWD"/>
</dbReference>
<dbReference type="RefSeq" id="XP_016266988.1">
    <property type="nucleotide sequence ID" value="XM_016403091.1"/>
</dbReference>
<feature type="domain" description="UBC core" evidence="6">
    <location>
        <begin position="989"/>
        <end position="1168"/>
    </location>
</feature>
<feature type="compositionally biased region" description="Low complexity" evidence="5">
    <location>
        <begin position="489"/>
        <end position="498"/>
    </location>
</feature>
<keyword evidence="4" id="KW-0520">NAD</keyword>
<dbReference type="Pfam" id="PF00644">
    <property type="entry name" value="PARP"/>
    <property type="match status" value="1"/>
</dbReference>
<dbReference type="InterPro" id="IPR012317">
    <property type="entry name" value="Poly(ADP-ribose)pol_cat_dom"/>
</dbReference>
<dbReference type="EMBL" id="KN847333">
    <property type="protein sequence ID" value="KIW46772.1"/>
    <property type="molecule type" value="Genomic_DNA"/>
</dbReference>
<feature type="region of interest" description="Disordered" evidence="5">
    <location>
        <begin position="898"/>
        <end position="918"/>
    </location>
</feature>
<dbReference type="GeneID" id="27354484"/>
<dbReference type="CDD" id="cd23802">
    <property type="entry name" value="UBCc_UBE2Q"/>
    <property type="match status" value="1"/>
</dbReference>
<dbReference type="VEuPathDB" id="FungiDB:PV06_02410"/>
<keyword evidence="1" id="KW-0328">Glycosyltransferase</keyword>
<dbReference type="InterPro" id="IPR000608">
    <property type="entry name" value="UBC"/>
</dbReference>
<dbReference type="InterPro" id="IPR051838">
    <property type="entry name" value="ARTD_PARP"/>
</dbReference>
<evidence type="ECO:0000259" key="6">
    <source>
        <dbReference type="PROSITE" id="PS50127"/>
    </source>
</evidence>
<evidence type="ECO:0000313" key="8">
    <source>
        <dbReference type="Proteomes" id="UP000053342"/>
    </source>
</evidence>
<sequence length="1168" mass="129012">MGRRKFLQELAAASVPSIGHIEGVHTPDEGVVSFIYCCPGSYPISRVSIQACATNLDDYPHDNSFMLFTDDDLTDPVIPQTLQSVGAETQGKSLSQILLEVSQRLTLALEEGELANSLETSVEDACDDDFEFDYDSDDDTFGLADLQQLKSAAPNHGSSALRRSSRTSKVYMGKIQTDLKALKDSGFRVGIFGDLASLEIISASIRVSKLGLSDEAMQAWGLRRRQYLILLIQYAAGYYEARHIADLDDFVGRVDMQVGLCENYKPTLEDAHALFSGSMTSKENRPADSCKPWEPLFIGKPLIQLLKERFFNIVKARHLYNLSWLGAEKMVEARAVCTNETSIESLKDYQCDDNALNGTQLPTIVMADHMAEVPLEKASLPLIAMQFVLRHFVRCTEFCLVCHSRVDNSFEALKPYVCSKPLCLYQYMNLGFGPSLEWEIRSQPYVVDLLVSFCYIAASAGRVKELPLGLNLMVPLLPDDPAHAPPPATATTQPALPQSDKNGSPPARSEKPFGCTWHVTEQRLDNVDQDIVLSQTLKPGDWIVTITQGRGTLAHHRVREIMPHSVDLEQAVFVDPNEADRASQGGSGKSVKVDCYIYDRSLDDLTQTQQQQAIVTLLSTLPRVGEMFTRLKSYRDASLESWQRISKSSLTLLRWVVASNRSCILRVGGSQNDKCDIGSAGTEDLVGGMEGYIQFRFAQGAPDKEQRFNDAVQSRSRPAGSQYPTLFAWHGSRLANWHSIVRQGLRSDEVAHGRSYGNGVYLSPRAEISLGYSQTALRSVGTSHHEWKPSMLKISNALSLNEVVNDPRMFVSSSPHYVISKLDWIQTRYLFVEASGPPATSAGGAIKVKTVDCKEVYEQDPTYQAFGVKGLPITIPLAAISKSRRSYDAVQVARTESGKRSKSVVNTDQATAERQEDDAESVISDALDLAFLAQDIDGKHETKSSETADVTLAQAVDMLAGTDFKPGTLDVSDIKLLGLPQDATSSSIKALVRCLQEALSVQDKTPLATLGWYIDRNMVSNMYQWLVELHSFPSTLPLAKDMKASGLTSIVLEMRFSNQFPFSPPFIRVVKPRLLSFAQGGGGNVTDGGAMCMEVLTNNGWTVAQNIESLLLQVRMSICDEERPARLATLRKGQHNTYAIGEAIQAYIRACRNHGWTVPIGFDKIQQE</sequence>
<dbReference type="PANTHER" id="PTHR21328">
    <property type="entry name" value="POLY ADP-RIBOSE POLYMERASE FAMILY, MEMBER PARP"/>
    <property type="match status" value="1"/>
</dbReference>
<proteinExistence type="predicted"/>
<protein>
    <recommendedName>
        <fullName evidence="6">UBC core domain-containing protein</fullName>
    </recommendedName>
</protein>
<dbReference type="SUPFAM" id="SSF56399">
    <property type="entry name" value="ADP-ribosylation"/>
    <property type="match status" value="1"/>
</dbReference>
<evidence type="ECO:0000256" key="2">
    <source>
        <dbReference type="ARBA" id="ARBA00022679"/>
    </source>
</evidence>
<evidence type="ECO:0000256" key="4">
    <source>
        <dbReference type="ARBA" id="ARBA00023027"/>
    </source>
</evidence>
<dbReference type="HOGENOM" id="CLU_003143_1_0_1"/>
<dbReference type="Gene3D" id="3.90.228.10">
    <property type="match status" value="1"/>
</dbReference>
<dbReference type="GO" id="GO:0003950">
    <property type="term" value="F:NAD+ poly-ADP-ribosyltransferase activity"/>
    <property type="evidence" value="ECO:0007669"/>
    <property type="project" value="InterPro"/>
</dbReference>
<dbReference type="Gene3D" id="3.10.110.10">
    <property type="entry name" value="Ubiquitin Conjugating Enzyme"/>
    <property type="match status" value="1"/>
</dbReference>
<gene>
    <name evidence="7" type="ORF">PV06_02410</name>
</gene>
<dbReference type="AlphaFoldDB" id="A0A0D2CA84"/>
<dbReference type="GO" id="GO:0016779">
    <property type="term" value="F:nucleotidyltransferase activity"/>
    <property type="evidence" value="ECO:0007669"/>
    <property type="project" value="UniProtKB-KW"/>
</dbReference>
<evidence type="ECO:0000313" key="7">
    <source>
        <dbReference type="EMBL" id="KIW46772.1"/>
    </source>
</evidence>
<dbReference type="PROSITE" id="PS50127">
    <property type="entry name" value="UBC_2"/>
    <property type="match status" value="1"/>
</dbReference>
<dbReference type="OrthoDB" id="109543at2759"/>
<dbReference type="FunFam" id="3.10.110.10:FF:000107">
    <property type="entry name" value="Ubiquitin conjugating enzyme, putative"/>
    <property type="match status" value="1"/>
</dbReference>
<dbReference type="SUPFAM" id="SSF54495">
    <property type="entry name" value="UBC-like"/>
    <property type="match status" value="1"/>
</dbReference>
<evidence type="ECO:0000256" key="3">
    <source>
        <dbReference type="ARBA" id="ARBA00022695"/>
    </source>
</evidence>
<dbReference type="Proteomes" id="UP000053342">
    <property type="component" value="Unassembled WGS sequence"/>
</dbReference>
<feature type="region of interest" description="Disordered" evidence="5">
    <location>
        <begin position="481"/>
        <end position="512"/>
    </location>
</feature>
<dbReference type="STRING" id="215243.A0A0D2CA84"/>
<evidence type="ECO:0000256" key="5">
    <source>
        <dbReference type="SAM" id="MobiDB-lite"/>
    </source>
</evidence>
<keyword evidence="8" id="KW-1185">Reference proteome</keyword>
<keyword evidence="3" id="KW-0548">Nucleotidyltransferase</keyword>
<evidence type="ECO:0000256" key="1">
    <source>
        <dbReference type="ARBA" id="ARBA00022676"/>
    </source>
</evidence>